<sequence>MQFQTQKWKKDPKYCSSFDYVIHNLFHDDSSINNMSDEENSFDEKEYLLSLNKDDLEECEAAILRLQEELGDAQYVNPYDIDDNLSRLKLLMKQDKLQTRQRKKERLLEMNEKINAPPTLFLNDKGKLVDVTGKEVDPQPESSHDNDKDNDDDNSGKDKKK</sequence>
<comment type="caution">
    <text evidence="2">The sequence shown here is derived from an EMBL/GenBank/DDBJ whole genome shotgun (WGS) entry which is preliminary data.</text>
</comment>
<organism evidence="2 3">
    <name type="scientific">Psophocarpus tetragonolobus</name>
    <name type="common">Winged bean</name>
    <name type="synonym">Dolichos tetragonolobus</name>
    <dbReference type="NCBI Taxonomy" id="3891"/>
    <lineage>
        <taxon>Eukaryota</taxon>
        <taxon>Viridiplantae</taxon>
        <taxon>Streptophyta</taxon>
        <taxon>Embryophyta</taxon>
        <taxon>Tracheophyta</taxon>
        <taxon>Spermatophyta</taxon>
        <taxon>Magnoliopsida</taxon>
        <taxon>eudicotyledons</taxon>
        <taxon>Gunneridae</taxon>
        <taxon>Pentapetalae</taxon>
        <taxon>rosids</taxon>
        <taxon>fabids</taxon>
        <taxon>Fabales</taxon>
        <taxon>Fabaceae</taxon>
        <taxon>Papilionoideae</taxon>
        <taxon>50 kb inversion clade</taxon>
        <taxon>NPAAA clade</taxon>
        <taxon>indigoferoid/millettioid clade</taxon>
        <taxon>Phaseoleae</taxon>
        <taxon>Psophocarpus</taxon>
    </lineage>
</organism>
<protein>
    <submittedName>
        <fullName evidence="2">Uncharacterized protein</fullName>
    </submittedName>
</protein>
<feature type="compositionally biased region" description="Basic and acidic residues" evidence="1">
    <location>
        <begin position="124"/>
        <end position="147"/>
    </location>
</feature>
<feature type="region of interest" description="Disordered" evidence="1">
    <location>
        <begin position="119"/>
        <end position="161"/>
    </location>
</feature>
<dbReference type="Proteomes" id="UP001386955">
    <property type="component" value="Unassembled WGS sequence"/>
</dbReference>
<accession>A0AAN9X5F1</accession>
<evidence type="ECO:0000313" key="3">
    <source>
        <dbReference type="Proteomes" id="UP001386955"/>
    </source>
</evidence>
<dbReference type="EMBL" id="JAYMYS010000008">
    <property type="protein sequence ID" value="KAK7384810.1"/>
    <property type="molecule type" value="Genomic_DNA"/>
</dbReference>
<name>A0AAN9X5F1_PSOTE</name>
<evidence type="ECO:0000313" key="2">
    <source>
        <dbReference type="EMBL" id="KAK7384810.1"/>
    </source>
</evidence>
<evidence type="ECO:0000256" key="1">
    <source>
        <dbReference type="SAM" id="MobiDB-lite"/>
    </source>
</evidence>
<proteinExistence type="predicted"/>
<reference evidence="2 3" key="1">
    <citation type="submission" date="2024-01" db="EMBL/GenBank/DDBJ databases">
        <title>The genomes of 5 underutilized Papilionoideae crops provide insights into root nodulation and disease resistanc.</title>
        <authorList>
            <person name="Jiang F."/>
        </authorList>
    </citation>
    <scope>NUCLEOTIDE SEQUENCE [LARGE SCALE GENOMIC DNA]</scope>
    <source>
        <strain evidence="2">DUOXIRENSHENG_FW03</strain>
        <tissue evidence="2">Leaves</tissue>
    </source>
</reference>
<keyword evidence="3" id="KW-1185">Reference proteome</keyword>
<gene>
    <name evidence="2" type="ORF">VNO78_30513</name>
</gene>
<dbReference type="AlphaFoldDB" id="A0AAN9X5F1"/>